<organism evidence="9 10">
    <name type="scientific">Auritidibacter ignavus</name>
    <dbReference type="NCBI Taxonomy" id="678932"/>
    <lineage>
        <taxon>Bacteria</taxon>
        <taxon>Bacillati</taxon>
        <taxon>Actinomycetota</taxon>
        <taxon>Actinomycetes</taxon>
        <taxon>Micrococcales</taxon>
        <taxon>Micrococcaceae</taxon>
        <taxon>Auritidibacter</taxon>
    </lineage>
</organism>
<dbReference type="GO" id="GO:0003697">
    <property type="term" value="F:single-stranded DNA binding"/>
    <property type="evidence" value="ECO:0007669"/>
    <property type="project" value="InterPro"/>
</dbReference>
<proteinExistence type="inferred from homology"/>
<reference evidence="9 10" key="1">
    <citation type="submission" date="2023-03" db="EMBL/GenBank/DDBJ databases">
        <title>Complete genome sequences of several Auritidibacter ignavus strains isolated from ear infections.</title>
        <authorList>
            <person name="Baehr T."/>
            <person name="Baumhoegger A.M."/>
        </authorList>
    </citation>
    <scope>NUCLEOTIDE SEQUENCE [LARGE SCALE GENOMIC DNA]</scope>
    <source>
        <strain evidence="9 10">BABAE-6</strain>
    </source>
</reference>
<evidence type="ECO:0000313" key="9">
    <source>
        <dbReference type="EMBL" id="WGH93603.1"/>
    </source>
</evidence>
<gene>
    <name evidence="9" type="ORF">QDX21_02025</name>
</gene>
<evidence type="ECO:0000256" key="8">
    <source>
        <dbReference type="RuleBase" id="RU364100"/>
    </source>
</evidence>
<evidence type="ECO:0000256" key="7">
    <source>
        <dbReference type="ARBA" id="ARBA00023239"/>
    </source>
</evidence>
<dbReference type="PANTHER" id="PTHR13604">
    <property type="entry name" value="DC12-RELATED"/>
    <property type="match status" value="1"/>
</dbReference>
<dbReference type="Gene3D" id="3.90.1680.10">
    <property type="entry name" value="SOS response associated peptidase-like"/>
    <property type="match status" value="1"/>
</dbReference>
<dbReference type="Proteomes" id="UP001224674">
    <property type="component" value="Chromosome"/>
</dbReference>
<sequence length="275" mass="30216">MCGRFVMARAIGDLVAAAGAHTPDEQLELREDYNVAPTKDVAIVVERPVEATSETTGDNGGQVRREVHLAHWGLVPGWAKDLSFGSRTFNARSETVVTKPSFRAAVRSQRCAVPVDGYYEWKKLPGTTARGTQKKQPYYVSRKDGAPIFFAGLYEWWADPEIATDDPRRWVLSTTILTGASPEPGSSPEVLDELAGLHDRFPLPMNQLTMDHWLAPEKLTNADQAQALVDTVVAQAYDTAGDQWQMHPVSTAVGNVRNNGPELTKPVETQHLPGL</sequence>
<evidence type="ECO:0000256" key="3">
    <source>
        <dbReference type="ARBA" id="ARBA00022763"/>
    </source>
</evidence>
<keyword evidence="2 8" id="KW-0645">Protease</keyword>
<dbReference type="InterPro" id="IPR036590">
    <property type="entry name" value="SRAP-like"/>
</dbReference>
<evidence type="ECO:0000256" key="6">
    <source>
        <dbReference type="ARBA" id="ARBA00023125"/>
    </source>
</evidence>
<dbReference type="EC" id="3.4.-.-" evidence="8"/>
<dbReference type="InterPro" id="IPR003738">
    <property type="entry name" value="SRAP"/>
</dbReference>
<evidence type="ECO:0000256" key="1">
    <source>
        <dbReference type="ARBA" id="ARBA00008136"/>
    </source>
</evidence>
<dbReference type="GO" id="GO:0006508">
    <property type="term" value="P:proteolysis"/>
    <property type="evidence" value="ECO:0007669"/>
    <property type="project" value="UniProtKB-KW"/>
</dbReference>
<dbReference type="GO" id="GO:0008233">
    <property type="term" value="F:peptidase activity"/>
    <property type="evidence" value="ECO:0007669"/>
    <property type="project" value="UniProtKB-KW"/>
</dbReference>
<keyword evidence="5" id="KW-0190">Covalent protein-DNA linkage</keyword>
<keyword evidence="6" id="KW-0238">DNA-binding</keyword>
<name>A0AAJ6AHN8_9MICC</name>
<evidence type="ECO:0000256" key="4">
    <source>
        <dbReference type="ARBA" id="ARBA00022801"/>
    </source>
</evidence>
<evidence type="ECO:0000313" key="10">
    <source>
        <dbReference type="Proteomes" id="UP001224674"/>
    </source>
</evidence>
<evidence type="ECO:0000256" key="2">
    <source>
        <dbReference type="ARBA" id="ARBA00022670"/>
    </source>
</evidence>
<dbReference type="PANTHER" id="PTHR13604:SF0">
    <property type="entry name" value="ABASIC SITE PROCESSING PROTEIN HMCES"/>
    <property type="match status" value="1"/>
</dbReference>
<comment type="similarity">
    <text evidence="1 8">Belongs to the SOS response-associated peptidase family.</text>
</comment>
<keyword evidence="4 8" id="KW-0378">Hydrolase</keyword>
<keyword evidence="3" id="KW-0227">DNA damage</keyword>
<dbReference type="AlphaFoldDB" id="A0AAJ6AHN8"/>
<dbReference type="EMBL" id="CP122566">
    <property type="protein sequence ID" value="WGH93603.1"/>
    <property type="molecule type" value="Genomic_DNA"/>
</dbReference>
<dbReference type="RefSeq" id="WP_279675058.1">
    <property type="nucleotide sequence ID" value="NZ_CP122566.1"/>
</dbReference>
<keyword evidence="7" id="KW-0456">Lyase</keyword>
<protein>
    <recommendedName>
        <fullName evidence="8">Abasic site processing protein</fullName>
        <ecNumber evidence="8">3.4.-.-</ecNumber>
    </recommendedName>
</protein>
<dbReference type="GO" id="GO:0106300">
    <property type="term" value="P:protein-DNA covalent cross-linking repair"/>
    <property type="evidence" value="ECO:0007669"/>
    <property type="project" value="InterPro"/>
</dbReference>
<accession>A0AAJ6AHN8</accession>
<keyword evidence="10" id="KW-1185">Reference proteome</keyword>
<dbReference type="GO" id="GO:0016829">
    <property type="term" value="F:lyase activity"/>
    <property type="evidence" value="ECO:0007669"/>
    <property type="project" value="UniProtKB-KW"/>
</dbReference>
<dbReference type="Pfam" id="PF02586">
    <property type="entry name" value="SRAP"/>
    <property type="match status" value="1"/>
</dbReference>
<dbReference type="SUPFAM" id="SSF143081">
    <property type="entry name" value="BB1717-like"/>
    <property type="match status" value="1"/>
</dbReference>
<evidence type="ECO:0000256" key="5">
    <source>
        <dbReference type="ARBA" id="ARBA00023124"/>
    </source>
</evidence>